<protein>
    <recommendedName>
        <fullName evidence="3">DivIVA domain-containing protein</fullName>
    </recommendedName>
</protein>
<organism evidence="1 2">
    <name type="scientific">Umezawaea endophytica</name>
    <dbReference type="NCBI Taxonomy" id="1654476"/>
    <lineage>
        <taxon>Bacteria</taxon>
        <taxon>Bacillati</taxon>
        <taxon>Actinomycetota</taxon>
        <taxon>Actinomycetes</taxon>
        <taxon>Pseudonocardiales</taxon>
        <taxon>Pseudonocardiaceae</taxon>
        <taxon>Umezawaea</taxon>
    </lineage>
</organism>
<reference evidence="1" key="1">
    <citation type="submission" date="2022-08" db="EMBL/GenBank/DDBJ databases">
        <authorList>
            <person name="Tistechok S."/>
            <person name="Samborskyy M."/>
            <person name="Roman I."/>
        </authorList>
    </citation>
    <scope>NUCLEOTIDE SEQUENCE</scope>
    <source>
        <strain evidence="1">DSM 103496</strain>
    </source>
</reference>
<dbReference type="AlphaFoldDB" id="A0A9X3A3R5"/>
<sequence>MTQEQADPPPPRFRVRLRGYDRRSVHAELAAIDSETAAARARHDDALVRVKRAAAELGRGYGTLHEYEWLHAENPTRDPLACFVRHLLFTAMNEARAIEADARARARALAEEGERLLGARREELSEAHRESVRRLEGAAVQAGRLVDAIVREAEGLADDLADQRDALQARIARTGS</sequence>
<gene>
    <name evidence="1" type="ORF">NZH93_34670</name>
</gene>
<dbReference type="EMBL" id="JANYMP010000021">
    <property type="protein sequence ID" value="MCS7482024.1"/>
    <property type="molecule type" value="Genomic_DNA"/>
</dbReference>
<evidence type="ECO:0008006" key="3">
    <source>
        <dbReference type="Google" id="ProtNLM"/>
    </source>
</evidence>
<evidence type="ECO:0000313" key="2">
    <source>
        <dbReference type="Proteomes" id="UP001141259"/>
    </source>
</evidence>
<comment type="caution">
    <text evidence="1">The sequence shown here is derived from an EMBL/GenBank/DDBJ whole genome shotgun (WGS) entry which is preliminary data.</text>
</comment>
<name>A0A9X3A3R5_9PSEU</name>
<proteinExistence type="predicted"/>
<dbReference type="Proteomes" id="UP001141259">
    <property type="component" value="Unassembled WGS sequence"/>
</dbReference>
<evidence type="ECO:0000313" key="1">
    <source>
        <dbReference type="EMBL" id="MCS7482024.1"/>
    </source>
</evidence>
<keyword evidence="2" id="KW-1185">Reference proteome</keyword>
<dbReference type="RefSeq" id="WP_259627508.1">
    <property type="nucleotide sequence ID" value="NZ_JANYMP010000021.1"/>
</dbReference>
<accession>A0A9X3A3R5</accession>